<evidence type="ECO:0000259" key="10">
    <source>
        <dbReference type="SMART" id="SM00762"/>
    </source>
</evidence>
<evidence type="ECO:0000256" key="1">
    <source>
        <dbReference type="ARBA" id="ARBA00004395"/>
    </source>
</evidence>
<feature type="compositionally biased region" description="Low complexity" evidence="9">
    <location>
        <begin position="329"/>
        <end position="342"/>
    </location>
</feature>
<evidence type="ECO:0000256" key="4">
    <source>
        <dbReference type="ARBA" id="ARBA00022448"/>
    </source>
</evidence>
<evidence type="ECO:0000313" key="11">
    <source>
        <dbReference type="EMBL" id="KAF2859484.1"/>
    </source>
</evidence>
<dbReference type="Pfam" id="PF08318">
    <property type="entry name" value="COG4_m"/>
    <property type="match status" value="1"/>
</dbReference>
<feature type="domain" description="COG4 transport protein middle alpha-helical bundle" evidence="10">
    <location>
        <begin position="171"/>
        <end position="507"/>
    </location>
</feature>
<keyword evidence="6" id="KW-0333">Golgi apparatus</keyword>
<comment type="similarity">
    <text evidence="2">Belongs to the COG4 family.</text>
</comment>
<proteinExistence type="inferred from homology"/>
<evidence type="ECO:0000256" key="8">
    <source>
        <dbReference type="ARBA" id="ARBA00031340"/>
    </source>
</evidence>
<dbReference type="Gene3D" id="1.20.58.1970">
    <property type="match status" value="1"/>
</dbReference>
<dbReference type="PANTHER" id="PTHR24016">
    <property type="entry name" value="CONSERVED OLIGOMERIC GOLGI COMPLEX SUBUNIT 4"/>
    <property type="match status" value="1"/>
</dbReference>
<feature type="region of interest" description="Disordered" evidence="9">
    <location>
        <begin position="329"/>
        <end position="349"/>
    </location>
</feature>
<dbReference type="InterPro" id="IPR048680">
    <property type="entry name" value="COG4_N"/>
</dbReference>
<reference evidence="11" key="1">
    <citation type="journal article" date="2020" name="Stud. Mycol.">
        <title>101 Dothideomycetes genomes: a test case for predicting lifestyles and emergence of pathogens.</title>
        <authorList>
            <person name="Haridas S."/>
            <person name="Albert R."/>
            <person name="Binder M."/>
            <person name="Bloem J."/>
            <person name="Labutti K."/>
            <person name="Salamov A."/>
            <person name="Andreopoulos B."/>
            <person name="Baker S."/>
            <person name="Barry K."/>
            <person name="Bills G."/>
            <person name="Bluhm B."/>
            <person name="Cannon C."/>
            <person name="Castanera R."/>
            <person name="Culley D."/>
            <person name="Daum C."/>
            <person name="Ezra D."/>
            <person name="Gonzalez J."/>
            <person name="Henrissat B."/>
            <person name="Kuo A."/>
            <person name="Liang C."/>
            <person name="Lipzen A."/>
            <person name="Lutzoni F."/>
            <person name="Magnuson J."/>
            <person name="Mondo S."/>
            <person name="Nolan M."/>
            <person name="Ohm R."/>
            <person name="Pangilinan J."/>
            <person name="Park H.-J."/>
            <person name="Ramirez L."/>
            <person name="Alfaro M."/>
            <person name="Sun H."/>
            <person name="Tritt A."/>
            <person name="Yoshinaga Y."/>
            <person name="Zwiers L.-H."/>
            <person name="Turgeon B."/>
            <person name="Goodwin S."/>
            <person name="Spatafora J."/>
            <person name="Crous P."/>
            <person name="Grigoriev I."/>
        </authorList>
    </citation>
    <scope>NUCLEOTIDE SEQUENCE</scope>
    <source>
        <strain evidence="11">CBS 480.64</strain>
    </source>
</reference>
<evidence type="ECO:0000256" key="5">
    <source>
        <dbReference type="ARBA" id="ARBA00022927"/>
    </source>
</evidence>
<dbReference type="SMART" id="SM00762">
    <property type="entry name" value="Cog4"/>
    <property type="match status" value="1"/>
</dbReference>
<dbReference type="EMBL" id="MU005992">
    <property type="protein sequence ID" value="KAF2859484.1"/>
    <property type="molecule type" value="Genomic_DNA"/>
</dbReference>
<keyword evidence="5" id="KW-0653">Protein transport</keyword>
<organism evidence="11 12">
    <name type="scientific">Piedraia hortae CBS 480.64</name>
    <dbReference type="NCBI Taxonomy" id="1314780"/>
    <lineage>
        <taxon>Eukaryota</taxon>
        <taxon>Fungi</taxon>
        <taxon>Dikarya</taxon>
        <taxon>Ascomycota</taxon>
        <taxon>Pezizomycotina</taxon>
        <taxon>Dothideomycetes</taxon>
        <taxon>Dothideomycetidae</taxon>
        <taxon>Capnodiales</taxon>
        <taxon>Piedraiaceae</taxon>
        <taxon>Piedraia</taxon>
    </lineage>
</organism>
<dbReference type="AlphaFoldDB" id="A0A6A7BW93"/>
<comment type="subcellular location">
    <subcellularLocation>
        <location evidence="1">Golgi apparatus membrane</location>
        <topology evidence="1">Peripheral membrane protein</topology>
    </subcellularLocation>
</comment>
<dbReference type="InterPro" id="IPR013167">
    <property type="entry name" value="COG4_M"/>
</dbReference>
<dbReference type="Pfam" id="PF20662">
    <property type="entry name" value="COG4_C"/>
    <property type="match status" value="1"/>
</dbReference>
<evidence type="ECO:0000256" key="3">
    <source>
        <dbReference type="ARBA" id="ARBA00020975"/>
    </source>
</evidence>
<protein>
    <recommendedName>
        <fullName evidence="3">Conserved oligomeric Golgi complex subunit 4</fullName>
    </recommendedName>
    <alternativeName>
        <fullName evidence="8">Component of oligomeric Golgi complex 4</fullName>
    </alternativeName>
</protein>
<name>A0A6A7BW93_9PEZI</name>
<dbReference type="OrthoDB" id="47059at2759"/>
<evidence type="ECO:0000256" key="9">
    <source>
        <dbReference type="SAM" id="MobiDB-lite"/>
    </source>
</evidence>
<keyword evidence="4" id="KW-0813">Transport</keyword>
<gene>
    <name evidence="11" type="ORF">K470DRAFT_219094</name>
</gene>
<dbReference type="GO" id="GO:0000139">
    <property type="term" value="C:Golgi membrane"/>
    <property type="evidence" value="ECO:0007669"/>
    <property type="project" value="UniProtKB-SubCell"/>
</dbReference>
<dbReference type="Proteomes" id="UP000799421">
    <property type="component" value="Unassembled WGS sequence"/>
</dbReference>
<dbReference type="Pfam" id="PF20663">
    <property type="entry name" value="COG4_N"/>
    <property type="match status" value="1"/>
</dbReference>
<dbReference type="InterPro" id="IPR048682">
    <property type="entry name" value="COG4"/>
</dbReference>
<evidence type="ECO:0000256" key="6">
    <source>
        <dbReference type="ARBA" id="ARBA00023034"/>
    </source>
</evidence>
<sequence>MSIRSKEASLISHASTVAEIKSALKELGEREAAVTSRLDALLATQKDLARHLARLDIARAHLRSQAVATRTLSQGTLSVAADTARRISASVTSLDREQHNVRSTLAVVDQVAELKACVLGVHGSMGAPQDWEAAANYLHRARQIPDEIIDGAFAEEMVPTSEVPDTPRQTLESAAESLCGLFVREFEKAVKSGDGSNVARFFKLFPLIDRSAIGLDAYGRYVCAGISSRARANMAASNRKDGAFYANALTKLFEHIAEIVQGHEALVERHYGAGSMTKVIERIQVEADVQGGIILDTWSEEKNVARKLTDIKAYPFNFLAQGLLNPAISGSRSGRGSPAPGRVSEDNSSIDPKEIDALLNQSAMMLSRWSLYTRFLATKCRGESEAESEDSVLTVPTFISQSSLQNKVTTHLINPHTAMAVFLFRHSVEKAFQLDEMPSDLTLNPSKPIASPPPYITSSVDDSMYNAQQSIQRTLATAQRAVVASVIPSIGRVLSTDFYGLIQRKMKDEAFPRGATQNSLPPEHVVAKFCVLLNNLDVSGDYIRRIVVNTASASASDEPNLADRFPFAHDAVFVDNALHAIETSFVTKATELIEDAVEVLIKRVVRLRLRAVLADAFRDADYALTHNDDDEDRDALHVVHRFERGWAAFMSPLKRLLTPSNYARVLGDTVTLTAKYLQERVFSLQGRITDLGALTLERDLAGVIDVIVREGSYELREGFRKLTQMLNILVMEADEWAALNLVKTEEEVEELTGVKWRLDREERVRVRDVLGG</sequence>
<dbReference type="GO" id="GO:0015031">
    <property type="term" value="P:protein transport"/>
    <property type="evidence" value="ECO:0007669"/>
    <property type="project" value="UniProtKB-KW"/>
</dbReference>
<keyword evidence="7" id="KW-0472">Membrane</keyword>
<dbReference type="PANTHER" id="PTHR24016:SF0">
    <property type="entry name" value="CONSERVED OLIGOMERIC GOLGI COMPLEX SUBUNIT 4"/>
    <property type="match status" value="1"/>
</dbReference>
<accession>A0A6A7BW93</accession>
<evidence type="ECO:0000256" key="2">
    <source>
        <dbReference type="ARBA" id="ARBA00009215"/>
    </source>
</evidence>
<dbReference type="InterPro" id="IPR048684">
    <property type="entry name" value="COG4_C"/>
</dbReference>
<evidence type="ECO:0000256" key="7">
    <source>
        <dbReference type="ARBA" id="ARBA00023136"/>
    </source>
</evidence>
<keyword evidence="12" id="KW-1185">Reference proteome</keyword>
<evidence type="ECO:0000313" key="12">
    <source>
        <dbReference type="Proteomes" id="UP000799421"/>
    </source>
</evidence>